<dbReference type="Proteomes" id="UP000246834">
    <property type="component" value="Segment"/>
</dbReference>
<feature type="region of interest" description="Disordered" evidence="1">
    <location>
        <begin position="22"/>
        <end position="100"/>
    </location>
</feature>
<reference evidence="2" key="1">
    <citation type="submission" date="2018-03" db="EMBL/GenBank/DDBJ databases">
        <authorList>
            <person name="Kolsut J."/>
            <person name="Wojcik E."/>
            <person name="Wojtasik A."/>
            <person name="Dastych J."/>
        </authorList>
    </citation>
    <scope>NUCLEOTIDE SEQUENCE</scope>
</reference>
<dbReference type="EMBL" id="MH179472">
    <property type="protein sequence ID" value="AWH14598.1"/>
    <property type="molecule type" value="Genomic_DNA"/>
</dbReference>
<dbReference type="Pfam" id="PF11653">
    <property type="entry name" value="VirionAssem_T7"/>
    <property type="match status" value="1"/>
</dbReference>
<evidence type="ECO:0000313" key="3">
    <source>
        <dbReference type="Proteomes" id="UP000246834"/>
    </source>
</evidence>
<feature type="compositionally biased region" description="Gly residues" evidence="1">
    <location>
        <begin position="22"/>
        <end position="33"/>
    </location>
</feature>
<feature type="compositionally biased region" description="Low complexity" evidence="1">
    <location>
        <begin position="40"/>
        <end position="52"/>
    </location>
</feature>
<dbReference type="KEGG" id="vg:54991682"/>
<dbReference type="InterPro" id="IPR024281">
    <property type="entry name" value="Phage_T7-like_viron_assmbl"/>
</dbReference>
<dbReference type="RefSeq" id="YP_009801172.1">
    <property type="nucleotide sequence ID" value="NC_047965.1"/>
</dbReference>
<protein>
    <recommendedName>
        <fullName evidence="4">Tail assembly protein</fullName>
    </recommendedName>
</protein>
<sequence length="100" mass="10089">MGFGKKLKKAFKKVTKVVSKVGGGAIPGLGGGGGEKEKPVQQVAPEVQAPPQTLQATTEVAKKDVDEDGDADTEAAKKKARSGGKKGLSVARSSGSGLNI</sequence>
<dbReference type="GeneID" id="54991682"/>
<feature type="compositionally biased region" description="Polar residues" evidence="1">
    <location>
        <begin position="91"/>
        <end position="100"/>
    </location>
</feature>
<keyword evidence="3" id="KW-1185">Reference proteome</keyword>
<proteinExistence type="predicted"/>
<evidence type="ECO:0000313" key="2">
    <source>
        <dbReference type="EMBL" id="AWH14598.1"/>
    </source>
</evidence>
<reference evidence="2" key="2">
    <citation type="submission" date="2018-11" db="EMBL/GenBank/DDBJ databases">
        <title>Complete genome sequences of new Aeromonas and Pseudomonas phages promising in phage therapy dedicated to aquaculture.</title>
        <authorList>
            <person name="Stanczyk M."/>
        </authorList>
    </citation>
    <scope>NUCLEOTIDE SEQUENCE</scope>
</reference>
<organism evidence="2 3">
    <name type="scientific">Pseudomonas phage 22PfluR64PP</name>
    <dbReference type="NCBI Taxonomy" id="2163970"/>
    <lineage>
        <taxon>Viruses</taxon>
        <taxon>Duplodnaviria</taxon>
        <taxon>Heunggongvirae</taxon>
        <taxon>Uroviricota</taxon>
        <taxon>Caudoviricetes</taxon>
        <taxon>Autographivirales</taxon>
        <taxon>Autotranscriptaviridae</taxon>
        <taxon>Studiervirinae</taxon>
        <taxon>Pfluvirus</taxon>
        <taxon>Pfluvirus pv22PfluR64PP</taxon>
        <taxon>Pifdecavirus pv22PfluR64PP</taxon>
    </lineage>
</organism>
<evidence type="ECO:0000256" key="1">
    <source>
        <dbReference type="SAM" id="MobiDB-lite"/>
    </source>
</evidence>
<name>A0A2S1PDI2_9CAUD</name>
<accession>A0A2S1PDI2</accession>
<evidence type="ECO:0008006" key="4">
    <source>
        <dbReference type="Google" id="ProtNLM"/>
    </source>
</evidence>